<dbReference type="InterPro" id="IPR014721">
    <property type="entry name" value="Ribsml_uS5_D2-typ_fold_subgr"/>
</dbReference>
<organism evidence="20 21">
    <name type="scientific">Acanthoscelides obtectus</name>
    <name type="common">Bean weevil</name>
    <name type="synonym">Bruchus obtectus</name>
    <dbReference type="NCBI Taxonomy" id="200917"/>
    <lineage>
        <taxon>Eukaryota</taxon>
        <taxon>Metazoa</taxon>
        <taxon>Ecdysozoa</taxon>
        <taxon>Arthropoda</taxon>
        <taxon>Hexapoda</taxon>
        <taxon>Insecta</taxon>
        <taxon>Pterygota</taxon>
        <taxon>Neoptera</taxon>
        <taxon>Endopterygota</taxon>
        <taxon>Coleoptera</taxon>
        <taxon>Polyphaga</taxon>
        <taxon>Cucujiformia</taxon>
        <taxon>Chrysomeloidea</taxon>
        <taxon>Chrysomelidae</taxon>
        <taxon>Bruchinae</taxon>
        <taxon>Bruchini</taxon>
        <taxon>Acanthoscelides</taxon>
    </lineage>
</organism>
<evidence type="ECO:0000256" key="14">
    <source>
        <dbReference type="PROSITE-ProRule" id="PRU01384"/>
    </source>
</evidence>
<gene>
    <name evidence="20" type="ORF">ACAOBT_LOCUS13602</name>
</gene>
<feature type="compositionally biased region" description="Basic and acidic residues" evidence="17">
    <location>
        <begin position="1324"/>
        <end position="1337"/>
    </location>
</feature>
<evidence type="ECO:0000256" key="12">
    <source>
        <dbReference type="ARBA" id="ARBA00023125"/>
    </source>
</evidence>
<comment type="subunit">
    <text evidence="15">Homodimer.</text>
</comment>
<feature type="region of interest" description="Disordered" evidence="17">
    <location>
        <begin position="1129"/>
        <end position="1176"/>
    </location>
</feature>
<dbReference type="GO" id="GO:0000712">
    <property type="term" value="P:resolution of meiotic recombination intermediates"/>
    <property type="evidence" value="ECO:0007669"/>
    <property type="project" value="TreeGrafter"/>
</dbReference>
<dbReference type="InterPro" id="IPR013760">
    <property type="entry name" value="Topo_IIA-like_dom_sf"/>
</dbReference>
<dbReference type="FunFam" id="3.30.1490.30:FF:000001">
    <property type="entry name" value="DNA topoisomerase 2"/>
    <property type="match status" value="1"/>
</dbReference>
<keyword evidence="10" id="KW-0460">Magnesium</keyword>
<dbReference type="FunFam" id="3.30.230.10:FF:000008">
    <property type="entry name" value="DNA topoisomerase 2"/>
    <property type="match status" value="1"/>
</dbReference>
<dbReference type="InterPro" id="IPR002205">
    <property type="entry name" value="Topo_IIA_dom_A"/>
</dbReference>
<dbReference type="PROSITE" id="PS52040">
    <property type="entry name" value="TOPO_IIA"/>
    <property type="match status" value="1"/>
</dbReference>
<keyword evidence="13 14" id="KW-0413">Isomerase</keyword>
<dbReference type="Pfam" id="PF00204">
    <property type="entry name" value="DNA_gyraseB"/>
    <property type="match status" value="1"/>
</dbReference>
<dbReference type="InterPro" id="IPR050634">
    <property type="entry name" value="DNA_Topoisomerase_II"/>
</dbReference>
<dbReference type="PRINTS" id="PR01158">
    <property type="entry name" value="TOPISMRASEII"/>
</dbReference>
<evidence type="ECO:0000256" key="9">
    <source>
        <dbReference type="ARBA" id="ARBA00022840"/>
    </source>
</evidence>
<dbReference type="InterPro" id="IPR018522">
    <property type="entry name" value="TopoIIA_CS"/>
</dbReference>
<feature type="coiled-coil region" evidence="16">
    <location>
        <begin position="1196"/>
        <end position="1246"/>
    </location>
</feature>
<dbReference type="PROSITE" id="PS50880">
    <property type="entry name" value="TOPRIM"/>
    <property type="match status" value="1"/>
</dbReference>
<dbReference type="FunFam" id="3.30.1360.40:FF:000003">
    <property type="entry name" value="DNA topoisomerase 2"/>
    <property type="match status" value="1"/>
</dbReference>
<dbReference type="Gene3D" id="3.30.565.10">
    <property type="entry name" value="Histidine kinase-like ATPase, C-terminal domain"/>
    <property type="match status" value="1"/>
</dbReference>
<comment type="similarity">
    <text evidence="4 15">Belongs to the type II topoisomerase family.</text>
</comment>
<dbReference type="InterPro" id="IPR013757">
    <property type="entry name" value="Topo_IIA_A_a_sf"/>
</dbReference>
<keyword evidence="16" id="KW-0175">Coiled coil</keyword>
<keyword evidence="7" id="KW-0479">Metal-binding</keyword>
<feature type="region of interest" description="Disordered" evidence="17">
    <location>
        <begin position="1292"/>
        <end position="1662"/>
    </location>
</feature>
<accession>A0A9P0PBP4</accession>
<dbReference type="CDD" id="cd03365">
    <property type="entry name" value="TOPRIM_TopoIIA"/>
    <property type="match status" value="1"/>
</dbReference>
<dbReference type="CDD" id="cd03481">
    <property type="entry name" value="TopoIIA_Trans_ScTopoIIA"/>
    <property type="match status" value="1"/>
</dbReference>
<dbReference type="InterPro" id="IPR001241">
    <property type="entry name" value="Topo_IIA"/>
</dbReference>
<dbReference type="Pfam" id="PF02518">
    <property type="entry name" value="HATPase_c"/>
    <property type="match status" value="1"/>
</dbReference>
<evidence type="ECO:0000256" key="10">
    <source>
        <dbReference type="ARBA" id="ARBA00022842"/>
    </source>
</evidence>
<dbReference type="Proteomes" id="UP001152888">
    <property type="component" value="Unassembled WGS sequence"/>
</dbReference>
<dbReference type="Gene3D" id="3.90.199.10">
    <property type="entry name" value="Topoisomerase II, domain 5"/>
    <property type="match status" value="1"/>
</dbReference>
<dbReference type="Gene3D" id="3.30.1360.40">
    <property type="match status" value="1"/>
</dbReference>
<name>A0A9P0PBP4_ACAOB</name>
<comment type="caution">
    <text evidence="20">The sequence shown here is derived from an EMBL/GenBank/DDBJ whole genome shotgun (WGS) entry which is preliminary data.</text>
</comment>
<dbReference type="Gene3D" id="3.30.1490.30">
    <property type="match status" value="1"/>
</dbReference>
<feature type="region of interest" description="Disordered" evidence="17">
    <location>
        <begin position="39"/>
        <end position="59"/>
    </location>
</feature>
<reference evidence="20" key="1">
    <citation type="submission" date="2022-03" db="EMBL/GenBank/DDBJ databases">
        <authorList>
            <person name="Sayadi A."/>
        </authorList>
    </citation>
    <scope>NUCLEOTIDE SEQUENCE</scope>
</reference>
<dbReference type="FunFam" id="3.40.50.670:FF:000001">
    <property type="entry name" value="DNA topoisomerase 2"/>
    <property type="match status" value="2"/>
</dbReference>
<dbReference type="PANTHER" id="PTHR10169:SF38">
    <property type="entry name" value="DNA TOPOISOMERASE 2"/>
    <property type="match status" value="1"/>
</dbReference>
<feature type="compositionally biased region" description="Basic residues" evidence="17">
    <location>
        <begin position="1552"/>
        <end position="1561"/>
    </location>
</feature>
<feature type="compositionally biased region" description="Basic and acidic residues" evidence="17">
    <location>
        <begin position="1619"/>
        <end position="1628"/>
    </location>
</feature>
<dbReference type="Pfam" id="PF16898">
    <property type="entry name" value="TOPRIM_C"/>
    <property type="match status" value="1"/>
</dbReference>
<sequence>MRISKAYHYLTTIHKSCEYPRKFTISLVQNIFSKMSSKATTNGDAGDDEPAASAAPAKSSKKADTIEKIYQKKSQLEHILLRPDTYIGSVEKVTEQMWIWDKDKECMEQKDVEYVPGLYKIFDEILVNAADNKQRDKTMDCIKIEVNAEDNVISVWNNGKGIPVTIHKEEKMYVPSMIFGHLLTSSNYNDEEEKVTGGRNGYGAKLCNIFSTKFTVETASKEYKRQFKQTWASNMTKTSEPKVKEFSGEDYTKITFSPDLTKFKMDKLDDGIVGIICRRAFDVAASTRGVKVFLNGKRVPVKTFKDYIDMYIKGKEDDSGNNLKAIHETCNERWEIGLTVSDKGFQQMSFVNSIATTKGGRHVDYVVDMIVKQLIEVLKKKNKGGINIKPFQVKNHMWVFINCLIVNPTFDSQTKENMTLQMKSFGSKCTLSEKFINQVTKSGIVESVLSWAKFKAQNLLEKKGGKKQVKLKGIPKLEDANEAGGKNALKCTLILTEGDSAKSTVVSGLGVVGRDYYGIFPLKGKILNVREATHKQILENQEINNIIKILGLQYKKKYNSQDDLKSLRYGKVMIMTDQDQDGSHIKGLFINFIHHNWPELLKQNFIEQFITPIVKARKKNECISFYSLPEFEEWKASTPNQHTYSIKYYKGLGTSDRAEGREYFANIDRHRIRFKYTGQSDDDHIMLAFSKKYVEHRKEWLTNFMVESRRRKEIGLPEKYLYEKDTRVVTYTDFINQELILFSNMDNVRSIPSMVDGFKPGQRKVLYVCLKRNDKREMKVGQLVGSVMEKAAYHHGEMSLSMTIINMAQNFVGSNNINLLEPKGQFGTRLVGGKDSASPRYIFTKLSPLTRLIFHQHDDPLLKYEYDDNLKIEPFWFCPIIPMLLVNGAEGIGTGWMTKIPNYNPRELVSNLRKLIEDEEPKELIPWYKNFKGTIEYCGDGRYVCSGEVSILDDDKLEITELPVGTWTQAYKENVLEPMLHGSEKTKAVLQDYKDYSTDTTIKFVITTLPGQLREMEREGLHKVFKLQSMIGTGSMCAFDEYGSLKRYDSVMVILQEFYQLRLTYYQKRKVFLEGMLQAEADRLTDQARFIMEKCNGELVVENKKRKVIVEELIRRGYKPDSVMEWKKKNMEAEEEEESSEAAAEATESQEEETEVESEAAKKKKNAPMSEKTHPDTKKFDYLLGMSMWMLTDERKNELLRQKEAKLTELDTLKRKSNKDLWREDLDLFIDELDKYEKKELDAEQKEVKNKIKKEVGRKRQALIETMPSPMAQRVVPTISEDIKKKIQTAIKQKENRMKKGIKKENITEEDEDEFDGMVKSKKTLADKLGSPDEVEKKVRKKKTAGDGLKQTKLKFPKASSNGKGKGGDMSDDDGDVAIVDDCSDEELRDGVKLSNSGKKERVLSRRAATKVTRYTLSDDSDEKFSDDEPELFENEHVKEKSIQQEKILSSDEEAEDKPPPKHETSEDMFDSLIGRKKSTDQEKSPSPSPQPSSKRKKGSDSDDDFNPKKNKAFSSDDDDDFTFGKKNNPPKEEPKKRGPKKKKLDDENAPKKAKTTKKKKSADSSDDEFDVAKEKPKRGKKKKVAEDTSDDEFAVSTVKGKKGRKKKKSAESSDDEFNVDKADKDSDVEITSSTEVAKPARTGRAVAAKSKYTFSDSDESF</sequence>
<feature type="compositionally biased region" description="Acidic residues" evidence="17">
    <location>
        <begin position="1419"/>
        <end position="1433"/>
    </location>
</feature>
<dbReference type="InterPro" id="IPR031660">
    <property type="entry name" value="TOPRIM_C"/>
</dbReference>
<dbReference type="Gene3D" id="3.30.230.10">
    <property type="match status" value="1"/>
</dbReference>
<dbReference type="SMART" id="SM00387">
    <property type="entry name" value="HATPase_c"/>
    <property type="match status" value="1"/>
</dbReference>
<dbReference type="GO" id="GO:0005634">
    <property type="term" value="C:nucleus"/>
    <property type="evidence" value="ECO:0007669"/>
    <property type="project" value="TreeGrafter"/>
</dbReference>
<evidence type="ECO:0000256" key="2">
    <source>
        <dbReference type="ARBA" id="ARBA00001913"/>
    </source>
</evidence>
<dbReference type="SUPFAM" id="SSF56719">
    <property type="entry name" value="Type II DNA topoisomerase"/>
    <property type="match status" value="1"/>
</dbReference>
<protein>
    <recommendedName>
        <fullName evidence="6 15">DNA topoisomerase 2</fullName>
        <ecNumber evidence="5 15">5.6.2.2</ecNumber>
    </recommendedName>
</protein>
<dbReference type="GO" id="GO:0005524">
    <property type="term" value="F:ATP binding"/>
    <property type="evidence" value="ECO:0007669"/>
    <property type="project" value="UniProtKB-UniRule"/>
</dbReference>
<keyword evidence="8 15" id="KW-0547">Nucleotide-binding</keyword>
<evidence type="ECO:0000256" key="5">
    <source>
        <dbReference type="ARBA" id="ARBA00012895"/>
    </source>
</evidence>
<dbReference type="InterPro" id="IPR001154">
    <property type="entry name" value="TopoII_euk"/>
</dbReference>
<evidence type="ECO:0000259" key="18">
    <source>
        <dbReference type="PROSITE" id="PS50880"/>
    </source>
</evidence>
<feature type="compositionally biased region" description="Acidic residues" evidence="17">
    <location>
        <begin position="1148"/>
        <end position="1158"/>
    </location>
</feature>
<feature type="compositionally biased region" description="Basic and acidic residues" evidence="17">
    <location>
        <begin position="1292"/>
        <end position="1307"/>
    </location>
</feature>
<feature type="compositionally biased region" description="Basic residues" evidence="17">
    <location>
        <begin position="1600"/>
        <end position="1609"/>
    </location>
</feature>
<evidence type="ECO:0000256" key="3">
    <source>
        <dbReference type="ARBA" id="ARBA00001946"/>
    </source>
</evidence>
<evidence type="ECO:0000256" key="17">
    <source>
        <dbReference type="SAM" id="MobiDB-lite"/>
    </source>
</evidence>
<dbReference type="PRINTS" id="PR00418">
    <property type="entry name" value="TPI2FAMILY"/>
</dbReference>
<comment type="function">
    <text evidence="15">Control of topological states of DNA by transient breakage and subsequent rejoining of DNA strands. Topoisomerase II makes double-strand breaks.</text>
</comment>
<dbReference type="InterPro" id="IPR006171">
    <property type="entry name" value="TOPRIM_dom"/>
</dbReference>
<feature type="domain" description="Toprim" evidence="18">
    <location>
        <begin position="491"/>
        <end position="608"/>
    </location>
</feature>
<dbReference type="GO" id="GO:0000819">
    <property type="term" value="P:sister chromatid segregation"/>
    <property type="evidence" value="ECO:0007669"/>
    <property type="project" value="TreeGrafter"/>
</dbReference>
<dbReference type="GO" id="GO:0003918">
    <property type="term" value="F:DNA topoisomerase type II (double strand cut, ATP-hydrolyzing) activity"/>
    <property type="evidence" value="ECO:0007669"/>
    <property type="project" value="UniProtKB-UniRule"/>
</dbReference>
<dbReference type="Pfam" id="PF01751">
    <property type="entry name" value="Toprim"/>
    <property type="match status" value="1"/>
</dbReference>
<keyword evidence="11 14" id="KW-0799">Topoisomerase</keyword>
<evidence type="ECO:0000256" key="8">
    <source>
        <dbReference type="ARBA" id="ARBA00022741"/>
    </source>
</evidence>
<evidence type="ECO:0000256" key="7">
    <source>
        <dbReference type="ARBA" id="ARBA00022723"/>
    </source>
</evidence>
<dbReference type="GO" id="GO:0006265">
    <property type="term" value="P:DNA topological change"/>
    <property type="evidence" value="ECO:0007669"/>
    <property type="project" value="UniProtKB-UniRule"/>
</dbReference>
<dbReference type="FunFam" id="3.30.565.10:FF:000004">
    <property type="entry name" value="DNA topoisomerase 2"/>
    <property type="match status" value="1"/>
</dbReference>
<dbReference type="Gene3D" id="1.10.268.10">
    <property type="entry name" value="Topoisomerase, domain 3"/>
    <property type="match status" value="1"/>
</dbReference>
<dbReference type="Gene3D" id="3.40.50.670">
    <property type="match status" value="1"/>
</dbReference>
<dbReference type="OrthoDB" id="276498at2759"/>
<feature type="compositionally biased region" description="Basic and acidic residues" evidence="17">
    <location>
        <begin position="1434"/>
        <end position="1444"/>
    </location>
</feature>
<dbReference type="SUPFAM" id="SSF55874">
    <property type="entry name" value="ATPase domain of HSP90 chaperone/DNA topoisomerase II/histidine kinase"/>
    <property type="match status" value="1"/>
</dbReference>
<dbReference type="EMBL" id="CAKOFQ010006883">
    <property type="protein sequence ID" value="CAH1979740.1"/>
    <property type="molecule type" value="Genomic_DNA"/>
</dbReference>
<dbReference type="CDD" id="cd00187">
    <property type="entry name" value="TOP4c"/>
    <property type="match status" value="1"/>
</dbReference>
<dbReference type="PROSITE" id="PS00177">
    <property type="entry name" value="TOPOISOMERASE_II"/>
    <property type="match status" value="1"/>
</dbReference>
<keyword evidence="12 14" id="KW-0238">DNA-binding</keyword>
<feature type="compositionally biased region" description="Basic and acidic residues" evidence="17">
    <location>
        <begin position="1457"/>
        <end position="1466"/>
    </location>
</feature>
<feature type="domain" description="Topo IIA-type catalytic" evidence="19">
    <location>
        <begin position="751"/>
        <end position="1226"/>
    </location>
</feature>
<evidence type="ECO:0000256" key="4">
    <source>
        <dbReference type="ARBA" id="ARBA00011080"/>
    </source>
</evidence>
<dbReference type="Pfam" id="PF00521">
    <property type="entry name" value="DNA_topoisoIV"/>
    <property type="match status" value="1"/>
</dbReference>
<dbReference type="CDD" id="cd16930">
    <property type="entry name" value="HATPase_TopII-like"/>
    <property type="match status" value="1"/>
</dbReference>
<dbReference type="InterPro" id="IPR013506">
    <property type="entry name" value="Topo_IIA_bsu_dom2"/>
</dbReference>
<evidence type="ECO:0000313" key="21">
    <source>
        <dbReference type="Proteomes" id="UP001152888"/>
    </source>
</evidence>
<dbReference type="GO" id="GO:0046872">
    <property type="term" value="F:metal ion binding"/>
    <property type="evidence" value="ECO:0007669"/>
    <property type="project" value="UniProtKB-KW"/>
</dbReference>
<dbReference type="InterPro" id="IPR003594">
    <property type="entry name" value="HATPase_dom"/>
</dbReference>
<dbReference type="GO" id="GO:0003677">
    <property type="term" value="F:DNA binding"/>
    <property type="evidence" value="ECO:0007669"/>
    <property type="project" value="UniProtKB-UniRule"/>
</dbReference>
<evidence type="ECO:0000256" key="6">
    <source>
        <dbReference type="ARBA" id="ARBA00019635"/>
    </source>
</evidence>
<evidence type="ECO:0000256" key="16">
    <source>
        <dbReference type="SAM" id="Coils"/>
    </source>
</evidence>
<comment type="cofactor">
    <cofactor evidence="3">
        <name>Mg(2+)</name>
        <dbReference type="ChEBI" id="CHEBI:18420"/>
    </cofactor>
</comment>
<evidence type="ECO:0000256" key="1">
    <source>
        <dbReference type="ARBA" id="ARBA00000185"/>
    </source>
</evidence>
<keyword evidence="21" id="KW-1185">Reference proteome</keyword>
<evidence type="ECO:0000313" key="20">
    <source>
        <dbReference type="EMBL" id="CAH1979740.1"/>
    </source>
</evidence>
<dbReference type="FunFam" id="3.90.199.10:FF:000002">
    <property type="entry name" value="DNA topoisomerase 2"/>
    <property type="match status" value="1"/>
</dbReference>
<comment type="cofactor">
    <cofactor evidence="2">
        <name>Ca(2+)</name>
        <dbReference type="ChEBI" id="CHEBI:29108"/>
    </cofactor>
</comment>
<dbReference type="SMART" id="SM00433">
    <property type="entry name" value="TOP2c"/>
    <property type="match status" value="1"/>
</dbReference>
<evidence type="ECO:0000256" key="15">
    <source>
        <dbReference type="RuleBase" id="RU362094"/>
    </source>
</evidence>
<evidence type="ECO:0000256" key="13">
    <source>
        <dbReference type="ARBA" id="ARBA00023235"/>
    </source>
</evidence>
<dbReference type="InterPro" id="IPR013759">
    <property type="entry name" value="Topo_IIA_B_C"/>
</dbReference>
<dbReference type="EC" id="5.6.2.2" evidence="5 15"/>
<dbReference type="PANTHER" id="PTHR10169">
    <property type="entry name" value="DNA TOPOISOMERASE/GYRASE"/>
    <property type="match status" value="1"/>
</dbReference>
<comment type="catalytic activity">
    <reaction evidence="1 14 15">
        <text>ATP-dependent breakage, passage and rejoining of double-stranded DNA.</text>
        <dbReference type="EC" id="5.6.2.2"/>
    </reaction>
</comment>
<evidence type="ECO:0000256" key="11">
    <source>
        <dbReference type="ARBA" id="ARBA00023029"/>
    </source>
</evidence>
<dbReference type="InterPro" id="IPR020568">
    <property type="entry name" value="Ribosomal_Su5_D2-typ_SF"/>
</dbReference>
<proteinExistence type="inferred from homology"/>
<dbReference type="InterPro" id="IPR034157">
    <property type="entry name" value="TOPRIM_TopoII"/>
</dbReference>
<evidence type="ECO:0000259" key="19">
    <source>
        <dbReference type="PROSITE" id="PS52040"/>
    </source>
</evidence>
<dbReference type="SMART" id="SM00434">
    <property type="entry name" value="TOP4c"/>
    <property type="match status" value="1"/>
</dbReference>
<keyword evidence="9 15" id="KW-0067">ATP-binding</keyword>
<feature type="active site" description="O-(5'-phospho-DNA)-tyrosine intermediate" evidence="14">
    <location>
        <position position="841"/>
    </location>
</feature>
<dbReference type="SUPFAM" id="SSF54211">
    <property type="entry name" value="Ribosomal protein S5 domain 2-like"/>
    <property type="match status" value="1"/>
</dbReference>
<dbReference type="InterPro" id="IPR036890">
    <property type="entry name" value="HATPase_C_sf"/>
</dbReference>
<dbReference type="InterPro" id="IPR013758">
    <property type="entry name" value="Topo_IIA_A/C_ab"/>
</dbReference>